<evidence type="ECO:0000313" key="2">
    <source>
        <dbReference type="Proteomes" id="UP001304298"/>
    </source>
</evidence>
<accession>A0ABU5RLQ7</accession>
<gene>
    <name evidence="1" type="ORF">VA596_47420</name>
</gene>
<dbReference type="Proteomes" id="UP001304298">
    <property type="component" value="Unassembled WGS sequence"/>
</dbReference>
<keyword evidence="2" id="KW-1185">Reference proteome</keyword>
<reference evidence="1 2" key="1">
    <citation type="submission" date="2023-12" db="EMBL/GenBank/DDBJ databases">
        <title>Amycolatopsis sp. V23-08.</title>
        <authorList>
            <person name="Somphong A."/>
        </authorList>
    </citation>
    <scope>NUCLEOTIDE SEQUENCE [LARGE SCALE GENOMIC DNA]</scope>
    <source>
        <strain evidence="1 2">V23-08</strain>
    </source>
</reference>
<organism evidence="1 2">
    <name type="scientific">Amycolatopsis heterodermiae</name>
    <dbReference type="NCBI Taxonomy" id="3110235"/>
    <lineage>
        <taxon>Bacteria</taxon>
        <taxon>Bacillati</taxon>
        <taxon>Actinomycetota</taxon>
        <taxon>Actinomycetes</taxon>
        <taxon>Pseudonocardiales</taxon>
        <taxon>Pseudonocardiaceae</taxon>
        <taxon>Amycolatopsis</taxon>
    </lineage>
</organism>
<proteinExistence type="predicted"/>
<comment type="caution">
    <text evidence="1">The sequence shown here is derived from an EMBL/GenBank/DDBJ whole genome shotgun (WGS) entry which is preliminary data.</text>
</comment>
<evidence type="ECO:0008006" key="3">
    <source>
        <dbReference type="Google" id="ProtNLM"/>
    </source>
</evidence>
<evidence type="ECO:0000313" key="1">
    <source>
        <dbReference type="EMBL" id="MEA5367230.1"/>
    </source>
</evidence>
<dbReference type="EMBL" id="JAYFSI010000020">
    <property type="protein sequence ID" value="MEA5367230.1"/>
    <property type="molecule type" value="Genomic_DNA"/>
</dbReference>
<dbReference type="RefSeq" id="WP_323337062.1">
    <property type="nucleotide sequence ID" value="NZ_JAYFSI010000020.1"/>
</dbReference>
<name>A0ABU5RLQ7_9PSEU</name>
<sequence length="49" mass="5211">MDHGDAGVVVAHEQDDLAVGDNVRAYVVAVVGDLDHRVPRDKETGGELL</sequence>
<protein>
    <recommendedName>
        <fullName evidence="3">TRAM domain-containing protein</fullName>
    </recommendedName>
</protein>